<name>A0A0D2MZI4_9CHLO</name>
<sequence length="258" mass="27705">MTCLTIGHDGSGSCSAWQLAWVRITNLLSGECTFFPASIWLDSAAHGSRSWVELHPRREGSEHKDSPGDSLWRGDDAIPAFRGRGRLSPLPSADTAGDVALERIKHLGLSVRSGQPGYKVVFKTSSMLGAGTAARVFFELVGEQGSSGIAYVGRGEGGGGFDRGGISSLLFPRLPHIGSLRQLRVGTDGSGLFAPWHLRRVEVVHVASGDRWVFDAHAWIDQRCDYQRILPVSQFDPGREGAGSRACDAAGREVIGPL</sequence>
<organism evidence="3 4">
    <name type="scientific">Monoraphidium neglectum</name>
    <dbReference type="NCBI Taxonomy" id="145388"/>
    <lineage>
        <taxon>Eukaryota</taxon>
        <taxon>Viridiplantae</taxon>
        <taxon>Chlorophyta</taxon>
        <taxon>core chlorophytes</taxon>
        <taxon>Chlorophyceae</taxon>
        <taxon>CS clade</taxon>
        <taxon>Sphaeropleales</taxon>
        <taxon>Selenastraceae</taxon>
        <taxon>Monoraphidium</taxon>
    </lineage>
</organism>
<dbReference type="GeneID" id="25726238"/>
<dbReference type="Proteomes" id="UP000054498">
    <property type="component" value="Unassembled WGS sequence"/>
</dbReference>
<dbReference type="OrthoDB" id="5322100at2759"/>
<dbReference type="Pfam" id="PF01477">
    <property type="entry name" value="PLAT"/>
    <property type="match status" value="1"/>
</dbReference>
<dbReference type="PROSITE" id="PS50095">
    <property type="entry name" value="PLAT"/>
    <property type="match status" value="2"/>
</dbReference>
<dbReference type="KEGG" id="mng:MNEG_0120"/>
<comment type="caution">
    <text evidence="1">Lacks conserved residue(s) required for the propagation of feature annotation.</text>
</comment>
<dbReference type="STRING" id="145388.A0A0D2MZI4"/>
<dbReference type="InterPro" id="IPR052970">
    <property type="entry name" value="Inner_ear_hair_cell_LOXHD"/>
</dbReference>
<accession>A0A0D2MZI4</accession>
<dbReference type="RefSeq" id="XP_013906849.1">
    <property type="nucleotide sequence ID" value="XM_014051395.1"/>
</dbReference>
<feature type="domain" description="PLAT" evidence="2">
    <location>
        <begin position="116"/>
        <end position="234"/>
    </location>
</feature>
<dbReference type="SUPFAM" id="SSF49723">
    <property type="entry name" value="Lipase/lipooxygenase domain (PLAT/LH2 domain)"/>
    <property type="match status" value="2"/>
</dbReference>
<dbReference type="PANTHER" id="PTHR45901:SF3">
    <property type="entry name" value="LIPOXYGENASE HOMOLOGY DOMAIN-CONTAINING PROTEIN 1"/>
    <property type="match status" value="1"/>
</dbReference>
<dbReference type="PANTHER" id="PTHR45901">
    <property type="entry name" value="PROTEIN CBG12474"/>
    <property type="match status" value="1"/>
</dbReference>
<feature type="domain" description="PLAT" evidence="2">
    <location>
        <begin position="1"/>
        <end position="55"/>
    </location>
</feature>
<evidence type="ECO:0000256" key="1">
    <source>
        <dbReference type="PROSITE-ProRule" id="PRU00152"/>
    </source>
</evidence>
<evidence type="ECO:0000313" key="3">
    <source>
        <dbReference type="EMBL" id="KIZ07830.1"/>
    </source>
</evidence>
<keyword evidence="4" id="KW-1185">Reference proteome</keyword>
<dbReference type="InterPro" id="IPR001024">
    <property type="entry name" value="PLAT/LH2_dom"/>
</dbReference>
<dbReference type="Gene3D" id="2.60.60.20">
    <property type="entry name" value="PLAT/LH2 domain"/>
    <property type="match status" value="2"/>
</dbReference>
<dbReference type="AlphaFoldDB" id="A0A0D2MZI4"/>
<reference evidence="3 4" key="1">
    <citation type="journal article" date="2013" name="BMC Genomics">
        <title>Reconstruction of the lipid metabolism for the microalga Monoraphidium neglectum from its genome sequence reveals characteristics suitable for biofuel production.</title>
        <authorList>
            <person name="Bogen C."/>
            <person name="Al-Dilaimi A."/>
            <person name="Albersmeier A."/>
            <person name="Wichmann J."/>
            <person name="Grundmann M."/>
            <person name="Rupp O."/>
            <person name="Lauersen K.J."/>
            <person name="Blifernez-Klassen O."/>
            <person name="Kalinowski J."/>
            <person name="Goesmann A."/>
            <person name="Mussgnug J.H."/>
            <person name="Kruse O."/>
        </authorList>
    </citation>
    <scope>NUCLEOTIDE SEQUENCE [LARGE SCALE GENOMIC DNA]</scope>
    <source>
        <strain evidence="3 4">SAG 48.87</strain>
    </source>
</reference>
<dbReference type="EMBL" id="KK100229">
    <property type="protein sequence ID" value="KIZ07830.1"/>
    <property type="molecule type" value="Genomic_DNA"/>
</dbReference>
<proteinExistence type="predicted"/>
<gene>
    <name evidence="3" type="ORF">MNEG_0120</name>
</gene>
<dbReference type="InterPro" id="IPR036392">
    <property type="entry name" value="PLAT/LH2_dom_sf"/>
</dbReference>
<protein>
    <recommendedName>
        <fullName evidence="2">PLAT domain-containing protein</fullName>
    </recommendedName>
</protein>
<evidence type="ECO:0000259" key="2">
    <source>
        <dbReference type="PROSITE" id="PS50095"/>
    </source>
</evidence>
<evidence type="ECO:0000313" key="4">
    <source>
        <dbReference type="Proteomes" id="UP000054498"/>
    </source>
</evidence>